<name>A0ABS8WV59_DATST</name>
<dbReference type="EMBL" id="JACEIK010011144">
    <property type="protein sequence ID" value="MCE3215484.1"/>
    <property type="molecule type" value="Genomic_DNA"/>
</dbReference>
<sequence length="69" mass="7562">VTRSRVVSRPPPPISSSGHRRLIGIDVDSTICLTVSSKFLPVLSPRHRHSQSPLRSRLSIAGLKPQVLN</sequence>
<reference evidence="2 3" key="1">
    <citation type="journal article" date="2021" name="BMC Genomics">
        <title>Datura genome reveals duplications of psychoactive alkaloid biosynthetic genes and high mutation rate following tissue culture.</title>
        <authorList>
            <person name="Rajewski A."/>
            <person name="Carter-House D."/>
            <person name="Stajich J."/>
            <person name="Litt A."/>
        </authorList>
    </citation>
    <scope>NUCLEOTIDE SEQUENCE [LARGE SCALE GENOMIC DNA]</scope>
    <source>
        <strain evidence="2">AR-01</strain>
    </source>
</reference>
<organism evidence="2 3">
    <name type="scientific">Datura stramonium</name>
    <name type="common">Jimsonweed</name>
    <name type="synonym">Common thornapple</name>
    <dbReference type="NCBI Taxonomy" id="4076"/>
    <lineage>
        <taxon>Eukaryota</taxon>
        <taxon>Viridiplantae</taxon>
        <taxon>Streptophyta</taxon>
        <taxon>Embryophyta</taxon>
        <taxon>Tracheophyta</taxon>
        <taxon>Spermatophyta</taxon>
        <taxon>Magnoliopsida</taxon>
        <taxon>eudicotyledons</taxon>
        <taxon>Gunneridae</taxon>
        <taxon>Pentapetalae</taxon>
        <taxon>asterids</taxon>
        <taxon>lamiids</taxon>
        <taxon>Solanales</taxon>
        <taxon>Solanaceae</taxon>
        <taxon>Solanoideae</taxon>
        <taxon>Datureae</taxon>
        <taxon>Datura</taxon>
    </lineage>
</organism>
<feature type="region of interest" description="Disordered" evidence="1">
    <location>
        <begin position="1"/>
        <end position="20"/>
    </location>
</feature>
<evidence type="ECO:0000313" key="2">
    <source>
        <dbReference type="EMBL" id="MCE3215484.1"/>
    </source>
</evidence>
<evidence type="ECO:0000256" key="1">
    <source>
        <dbReference type="SAM" id="MobiDB-lite"/>
    </source>
</evidence>
<gene>
    <name evidence="2" type="ORF">HAX54_002568</name>
</gene>
<dbReference type="Proteomes" id="UP000823775">
    <property type="component" value="Unassembled WGS sequence"/>
</dbReference>
<evidence type="ECO:0000313" key="3">
    <source>
        <dbReference type="Proteomes" id="UP000823775"/>
    </source>
</evidence>
<comment type="caution">
    <text evidence="2">The sequence shown here is derived from an EMBL/GenBank/DDBJ whole genome shotgun (WGS) entry which is preliminary data.</text>
</comment>
<protein>
    <submittedName>
        <fullName evidence="2">Uncharacterized protein</fullName>
    </submittedName>
</protein>
<feature type="non-terminal residue" evidence="2">
    <location>
        <position position="1"/>
    </location>
</feature>
<accession>A0ABS8WV59</accession>
<feature type="non-terminal residue" evidence="2">
    <location>
        <position position="69"/>
    </location>
</feature>
<proteinExistence type="predicted"/>
<keyword evidence="3" id="KW-1185">Reference proteome</keyword>